<sequence>MISSHHKTNNRPHKEMQSILIVSQVMKKESIAGQAAAGVVMKTRLKRGQRVATSAEAVSEDLSYGLQFVLWPDPCRHREPSSRQITVSTAKVSKLKRNLLFFPFFSMSS</sequence>
<keyword evidence="2" id="KW-1185">Reference proteome</keyword>
<accession>U5DG17</accession>
<gene>
    <name evidence="1" type="ORF">AMTR_s00068p00103110</name>
</gene>
<dbReference type="AlphaFoldDB" id="U5DG17"/>
<evidence type="ECO:0000313" key="1">
    <source>
        <dbReference type="EMBL" id="ERN20417.1"/>
    </source>
</evidence>
<dbReference type="Proteomes" id="UP000017836">
    <property type="component" value="Unassembled WGS sequence"/>
</dbReference>
<evidence type="ECO:0000313" key="2">
    <source>
        <dbReference type="Proteomes" id="UP000017836"/>
    </source>
</evidence>
<proteinExistence type="predicted"/>
<name>U5DG17_AMBTC</name>
<dbReference type="Gramene" id="ERN20417">
    <property type="protein sequence ID" value="ERN20417"/>
    <property type="gene ID" value="AMTR_s00068p00103110"/>
</dbReference>
<reference evidence="2" key="1">
    <citation type="journal article" date="2013" name="Science">
        <title>The Amborella genome and the evolution of flowering plants.</title>
        <authorList>
            <consortium name="Amborella Genome Project"/>
        </authorList>
    </citation>
    <scope>NUCLEOTIDE SEQUENCE [LARGE SCALE GENOMIC DNA]</scope>
</reference>
<protein>
    <submittedName>
        <fullName evidence="1">Uncharacterized protein</fullName>
    </submittedName>
</protein>
<organism evidence="1 2">
    <name type="scientific">Amborella trichopoda</name>
    <dbReference type="NCBI Taxonomy" id="13333"/>
    <lineage>
        <taxon>Eukaryota</taxon>
        <taxon>Viridiplantae</taxon>
        <taxon>Streptophyta</taxon>
        <taxon>Embryophyta</taxon>
        <taxon>Tracheophyta</taxon>
        <taxon>Spermatophyta</taxon>
        <taxon>Magnoliopsida</taxon>
        <taxon>Amborellales</taxon>
        <taxon>Amborellaceae</taxon>
        <taxon>Amborella</taxon>
    </lineage>
</organism>
<dbReference type="EMBL" id="KI392059">
    <property type="protein sequence ID" value="ERN20417.1"/>
    <property type="molecule type" value="Genomic_DNA"/>
</dbReference>
<dbReference type="HOGENOM" id="CLU_2187484_0_0_1"/>